<name>A0A7W9CJI4_9CAUL</name>
<organism evidence="1 2">
    <name type="scientific">Brevundimonas variabilis</name>
    <dbReference type="NCBI Taxonomy" id="74312"/>
    <lineage>
        <taxon>Bacteria</taxon>
        <taxon>Pseudomonadati</taxon>
        <taxon>Pseudomonadota</taxon>
        <taxon>Alphaproteobacteria</taxon>
        <taxon>Caulobacterales</taxon>
        <taxon>Caulobacteraceae</taxon>
        <taxon>Brevundimonas</taxon>
    </lineage>
</organism>
<accession>A0A7W9CJI4</accession>
<dbReference type="AlphaFoldDB" id="A0A7W9CJI4"/>
<dbReference type="RefSeq" id="WP_183213534.1">
    <property type="nucleotide sequence ID" value="NZ_JACHOR010000003.1"/>
</dbReference>
<proteinExistence type="predicted"/>
<keyword evidence="2" id="KW-1185">Reference proteome</keyword>
<gene>
    <name evidence="1" type="ORF">GGR13_002187</name>
</gene>
<dbReference type="Proteomes" id="UP000545037">
    <property type="component" value="Unassembled WGS sequence"/>
</dbReference>
<sequence length="184" mass="20767">MAVQVLKRGDGRRRGLIADWDLWLHHADELYLRFVERVGESPFSYHEVACTGFLASAAAMAGFIPLAEYEIIKRAKADRRTKADGRADLWFASPERAYSFEVKRAWLAATPGNLKERLAAAADDIACIPRDEYHHAAGLLIAKVRDVHRQYTYEMVAQDGDVDLAYRIGPEGEEGAYLYFKLTC</sequence>
<protein>
    <submittedName>
        <fullName evidence="1">Uncharacterized protein</fullName>
    </submittedName>
</protein>
<evidence type="ECO:0000313" key="1">
    <source>
        <dbReference type="EMBL" id="MBB5746583.1"/>
    </source>
</evidence>
<comment type="caution">
    <text evidence="1">The sequence shown here is derived from an EMBL/GenBank/DDBJ whole genome shotgun (WGS) entry which is preliminary data.</text>
</comment>
<reference evidence="1 2" key="1">
    <citation type="submission" date="2020-08" db="EMBL/GenBank/DDBJ databases">
        <title>Genomic Encyclopedia of Type Strains, Phase IV (KMG-IV): sequencing the most valuable type-strain genomes for metagenomic binning, comparative biology and taxonomic classification.</title>
        <authorList>
            <person name="Goeker M."/>
        </authorList>
    </citation>
    <scope>NUCLEOTIDE SEQUENCE [LARGE SCALE GENOMIC DNA]</scope>
    <source>
        <strain evidence="1 2">DSM 4737</strain>
    </source>
</reference>
<dbReference type="EMBL" id="JACHOR010000003">
    <property type="protein sequence ID" value="MBB5746583.1"/>
    <property type="molecule type" value="Genomic_DNA"/>
</dbReference>
<evidence type="ECO:0000313" key="2">
    <source>
        <dbReference type="Proteomes" id="UP000545037"/>
    </source>
</evidence>